<protein>
    <submittedName>
        <fullName evidence="1">Four-helix bundle copper-binding protein</fullName>
    </submittedName>
</protein>
<evidence type="ECO:0000313" key="1">
    <source>
        <dbReference type="EMBL" id="MCC2118017.1"/>
    </source>
</evidence>
<dbReference type="Proteomes" id="UP001197795">
    <property type="component" value="Unassembled WGS sequence"/>
</dbReference>
<reference evidence="1 2" key="1">
    <citation type="submission" date="2021-10" db="EMBL/GenBank/DDBJ databases">
        <title>Anaerobic single-cell dispensing facilitates the cultivation of human gut bacteria.</title>
        <authorList>
            <person name="Afrizal A."/>
        </authorList>
    </citation>
    <scope>NUCLEOTIDE SEQUENCE [LARGE SCALE GENOMIC DNA]</scope>
    <source>
        <strain evidence="1 2">CLA-AA-H273</strain>
    </source>
</reference>
<organism evidence="1 2">
    <name type="scientific">Waltera acetigignens</name>
    <dbReference type="NCBI Taxonomy" id="2981769"/>
    <lineage>
        <taxon>Bacteria</taxon>
        <taxon>Bacillati</taxon>
        <taxon>Bacillota</taxon>
        <taxon>Clostridia</taxon>
        <taxon>Lachnospirales</taxon>
        <taxon>Lachnospiraceae</taxon>
        <taxon>Waltera</taxon>
    </lineage>
</organism>
<keyword evidence="2" id="KW-1185">Reference proteome</keyword>
<dbReference type="EMBL" id="JAJEPV010000001">
    <property type="protein sequence ID" value="MCC2118017.1"/>
    <property type="molecule type" value="Genomic_DNA"/>
</dbReference>
<name>A0AAE2ZV53_9FIRM</name>
<comment type="caution">
    <text evidence="1">The sequence shown here is derived from an EMBL/GenBank/DDBJ whole genome shotgun (WGS) entry which is preliminary data.</text>
</comment>
<accession>A0AAE2ZV53</accession>
<sequence>MHQHTKTCIQSCNRCL</sequence>
<gene>
    <name evidence="1" type="ORF">LKD75_00180</name>
</gene>
<dbReference type="AlphaFoldDB" id="A0AAE2ZV53"/>
<proteinExistence type="predicted"/>
<evidence type="ECO:0000313" key="2">
    <source>
        <dbReference type="Proteomes" id="UP001197795"/>
    </source>
</evidence>